<evidence type="ECO:0000256" key="3">
    <source>
        <dbReference type="ARBA" id="ARBA00022989"/>
    </source>
</evidence>
<reference evidence="6" key="1">
    <citation type="submission" date="2020-08" db="EMBL/GenBank/DDBJ databases">
        <title>Genome public.</title>
        <authorList>
            <person name="Liu C."/>
            <person name="Sun Q."/>
        </authorList>
    </citation>
    <scope>NUCLEOTIDE SEQUENCE</scope>
    <source>
        <strain evidence="6">NSJ-23</strain>
    </source>
</reference>
<feature type="transmembrane region" description="Helical" evidence="5">
    <location>
        <begin position="202"/>
        <end position="225"/>
    </location>
</feature>
<dbReference type="Proteomes" id="UP000628736">
    <property type="component" value="Unassembled WGS sequence"/>
</dbReference>
<evidence type="ECO:0000256" key="5">
    <source>
        <dbReference type="SAM" id="Phobius"/>
    </source>
</evidence>
<proteinExistence type="predicted"/>
<feature type="transmembrane region" description="Helical" evidence="5">
    <location>
        <begin position="91"/>
        <end position="113"/>
    </location>
</feature>
<keyword evidence="4 5" id="KW-0472">Membrane</keyword>
<dbReference type="Pfam" id="PF04172">
    <property type="entry name" value="LrgB"/>
    <property type="match status" value="1"/>
</dbReference>
<feature type="transmembrane region" description="Helical" evidence="5">
    <location>
        <begin position="65"/>
        <end position="82"/>
    </location>
</feature>
<evidence type="ECO:0000256" key="4">
    <source>
        <dbReference type="ARBA" id="ARBA00023136"/>
    </source>
</evidence>
<comment type="caution">
    <text evidence="6">The sequence shown here is derived from an EMBL/GenBank/DDBJ whole genome shotgun (WGS) entry which is preliminary data.</text>
</comment>
<keyword evidence="7" id="KW-1185">Reference proteome</keyword>
<dbReference type="RefSeq" id="WP_186851930.1">
    <property type="nucleotide sequence ID" value="NZ_JACOPO010000001.1"/>
</dbReference>
<dbReference type="PANTHER" id="PTHR30249:SF0">
    <property type="entry name" value="PLASTIDAL GLYCOLATE_GLYCERATE TRANSLOCATOR 1, CHLOROPLASTIC"/>
    <property type="match status" value="1"/>
</dbReference>
<evidence type="ECO:0000313" key="6">
    <source>
        <dbReference type="EMBL" id="MBC5721486.1"/>
    </source>
</evidence>
<organism evidence="6 7">
    <name type="scientific">Flintibacter hominis</name>
    <dbReference type="NCBI Taxonomy" id="2763048"/>
    <lineage>
        <taxon>Bacteria</taxon>
        <taxon>Bacillati</taxon>
        <taxon>Bacillota</taxon>
        <taxon>Clostridia</taxon>
        <taxon>Eubacteriales</taxon>
        <taxon>Flintibacter</taxon>
    </lineage>
</organism>
<feature type="transmembrane region" description="Helical" evidence="5">
    <location>
        <begin position="152"/>
        <end position="170"/>
    </location>
</feature>
<name>A0A8J6IZB9_9FIRM</name>
<evidence type="ECO:0000256" key="1">
    <source>
        <dbReference type="ARBA" id="ARBA00004141"/>
    </source>
</evidence>
<comment type="subcellular location">
    <subcellularLocation>
        <location evidence="1">Membrane</location>
        <topology evidence="1">Multi-pass membrane protein</topology>
    </subcellularLocation>
</comment>
<feature type="transmembrane region" description="Helical" evidence="5">
    <location>
        <begin position="33"/>
        <end position="53"/>
    </location>
</feature>
<dbReference type="InterPro" id="IPR007300">
    <property type="entry name" value="CidB/LrgB"/>
</dbReference>
<keyword evidence="2 5" id="KW-0812">Transmembrane</keyword>
<protein>
    <submittedName>
        <fullName evidence="6">LrgB family protein</fullName>
    </submittedName>
</protein>
<keyword evidence="3 5" id="KW-1133">Transmembrane helix</keyword>
<dbReference type="AlphaFoldDB" id="A0A8J6IZB9"/>
<dbReference type="PANTHER" id="PTHR30249">
    <property type="entry name" value="PUTATIVE SEROTONIN TRANSPORTER"/>
    <property type="match status" value="1"/>
</dbReference>
<gene>
    <name evidence="6" type="ORF">H8S11_01415</name>
</gene>
<dbReference type="EMBL" id="JACOPO010000001">
    <property type="protein sequence ID" value="MBC5721486.1"/>
    <property type="molecule type" value="Genomic_DNA"/>
</dbReference>
<sequence length="226" mass="23605">MRDILFSSPFFGIVLTCAAWSVAQWIQKRTGCFLLNPLAVAVALILSVLAALRVPYEDYQQGGDVLSLLLGPVTAVLALNIYRQRQLLKEYFFPVLAGCFTGCLTSLGSILLLCKLLSVDSVIASSLLPKSVTTAIAVAISDSNGGIQGITVTAVLVAGVIGAIFAPLFAKLFRVTDPVAEGVAIGACSHALGTSKAMEIGALQGAMSSIALCVCGIMTSIIIMFF</sequence>
<accession>A0A8J6IZB9</accession>
<feature type="transmembrane region" description="Helical" evidence="5">
    <location>
        <begin position="6"/>
        <end position="26"/>
    </location>
</feature>
<evidence type="ECO:0000313" key="7">
    <source>
        <dbReference type="Proteomes" id="UP000628736"/>
    </source>
</evidence>
<dbReference type="GO" id="GO:0016020">
    <property type="term" value="C:membrane"/>
    <property type="evidence" value="ECO:0007669"/>
    <property type="project" value="UniProtKB-SubCell"/>
</dbReference>
<evidence type="ECO:0000256" key="2">
    <source>
        <dbReference type="ARBA" id="ARBA00022692"/>
    </source>
</evidence>